<evidence type="ECO:0000256" key="1">
    <source>
        <dbReference type="ARBA" id="ARBA00023015"/>
    </source>
</evidence>
<protein>
    <recommendedName>
        <fullName evidence="4">HTH araC/xylS-type domain-containing protein</fullName>
    </recommendedName>
</protein>
<dbReference type="AlphaFoldDB" id="A0A919YUF8"/>
<dbReference type="Gene3D" id="1.10.10.60">
    <property type="entry name" value="Homeodomain-like"/>
    <property type="match status" value="2"/>
</dbReference>
<proteinExistence type="predicted"/>
<dbReference type="PANTHER" id="PTHR43280">
    <property type="entry name" value="ARAC-FAMILY TRANSCRIPTIONAL REGULATOR"/>
    <property type="match status" value="1"/>
</dbReference>
<dbReference type="Proteomes" id="UP000683139">
    <property type="component" value="Unassembled WGS sequence"/>
</dbReference>
<dbReference type="InterPro" id="IPR018060">
    <property type="entry name" value="HTH_AraC"/>
</dbReference>
<organism evidence="5 6">
    <name type="scientific">Paenibacillus montaniterrae</name>
    <dbReference type="NCBI Taxonomy" id="429341"/>
    <lineage>
        <taxon>Bacteria</taxon>
        <taxon>Bacillati</taxon>
        <taxon>Bacillota</taxon>
        <taxon>Bacilli</taxon>
        <taxon>Bacillales</taxon>
        <taxon>Paenibacillaceae</taxon>
        <taxon>Paenibacillus</taxon>
    </lineage>
</organism>
<evidence type="ECO:0000256" key="3">
    <source>
        <dbReference type="ARBA" id="ARBA00023163"/>
    </source>
</evidence>
<keyword evidence="1" id="KW-0805">Transcription regulation</keyword>
<feature type="domain" description="HTH araC/xylS-type" evidence="4">
    <location>
        <begin position="299"/>
        <end position="397"/>
    </location>
</feature>
<dbReference type="GO" id="GO:0003700">
    <property type="term" value="F:DNA-binding transcription factor activity"/>
    <property type="evidence" value="ECO:0007669"/>
    <property type="project" value="InterPro"/>
</dbReference>
<evidence type="ECO:0000259" key="4">
    <source>
        <dbReference type="PROSITE" id="PS01124"/>
    </source>
</evidence>
<reference evidence="5" key="1">
    <citation type="submission" date="2021-03" db="EMBL/GenBank/DDBJ databases">
        <title>Antimicrobial resistance genes in bacteria isolated from Japanese honey, and their potential for conferring macrolide and lincosamide resistance in the American foulbrood pathogen Paenibacillus larvae.</title>
        <authorList>
            <person name="Okamoto M."/>
            <person name="Kumagai M."/>
            <person name="Kanamori H."/>
            <person name="Takamatsu D."/>
        </authorList>
    </citation>
    <scope>NUCLEOTIDE SEQUENCE</scope>
    <source>
        <strain evidence="5">J40TS1</strain>
    </source>
</reference>
<dbReference type="PANTHER" id="PTHR43280:SF34">
    <property type="entry name" value="ARAC-FAMILY TRANSCRIPTIONAL REGULATOR"/>
    <property type="match status" value="1"/>
</dbReference>
<evidence type="ECO:0000313" key="6">
    <source>
        <dbReference type="Proteomes" id="UP000683139"/>
    </source>
</evidence>
<name>A0A919YUF8_9BACL</name>
<sequence>MLSKNLSFLMESFYNLTGLPIRYCETDGMLVRMLPNSSQQLDPYSSVLPKLLEASHDVQYVVTEDFLFYGKIDDTANKGCFIIGPGYNMPLSQPQLTKIMVSAKIAARDRELFTEWMSEIPLLSFEGFLNALSFLNFALNRNRVSVEQLLLRVNSSYSVEPAITTHLTNALYHAAEAAYFHNTYNLELQIITYVRNGERDKLAALFENSVHGKGGPVAKEALRQEKNIFIVTVTLVTRAAIEGGLNIETAFHLSDIYIQQAEGLSRIEAITLLRQQMVLEFADRVAKSKYPANASLVTLQCMQYVKKHINSPILLRDISEAVGFSASYISKKFAKEMGVNLNDYINAQKIQEAKNLLAFTNKSLSEISSYLCFSSQSYFQNLFKKIVGMTPMQYRNSFNQHKS</sequence>
<keyword evidence="3" id="KW-0804">Transcription</keyword>
<dbReference type="Pfam" id="PF12833">
    <property type="entry name" value="HTH_18"/>
    <property type="match status" value="1"/>
</dbReference>
<dbReference type="InterPro" id="IPR009057">
    <property type="entry name" value="Homeodomain-like_sf"/>
</dbReference>
<dbReference type="EMBL" id="BOSE01000010">
    <property type="protein sequence ID" value="GIP18691.1"/>
    <property type="molecule type" value="Genomic_DNA"/>
</dbReference>
<accession>A0A919YUF8</accession>
<dbReference type="SMART" id="SM00342">
    <property type="entry name" value="HTH_ARAC"/>
    <property type="match status" value="1"/>
</dbReference>
<evidence type="ECO:0000313" key="5">
    <source>
        <dbReference type="EMBL" id="GIP18691.1"/>
    </source>
</evidence>
<dbReference type="RefSeq" id="WP_213519354.1">
    <property type="nucleotide sequence ID" value="NZ_BOSE01000010.1"/>
</dbReference>
<comment type="caution">
    <text evidence="5">The sequence shown here is derived from an EMBL/GenBank/DDBJ whole genome shotgun (WGS) entry which is preliminary data.</text>
</comment>
<keyword evidence="2" id="KW-0238">DNA-binding</keyword>
<dbReference type="SUPFAM" id="SSF46689">
    <property type="entry name" value="Homeodomain-like"/>
    <property type="match status" value="2"/>
</dbReference>
<keyword evidence="6" id="KW-1185">Reference proteome</keyword>
<dbReference type="PROSITE" id="PS01124">
    <property type="entry name" value="HTH_ARAC_FAMILY_2"/>
    <property type="match status" value="1"/>
</dbReference>
<evidence type="ECO:0000256" key="2">
    <source>
        <dbReference type="ARBA" id="ARBA00023125"/>
    </source>
</evidence>
<gene>
    <name evidence="5" type="ORF">J40TS1_43330</name>
</gene>
<dbReference type="GO" id="GO:0043565">
    <property type="term" value="F:sequence-specific DNA binding"/>
    <property type="evidence" value="ECO:0007669"/>
    <property type="project" value="InterPro"/>
</dbReference>